<feature type="non-terminal residue" evidence="1">
    <location>
        <position position="1"/>
    </location>
</feature>
<sequence>FIPVGKVVKGAKLGLNQLPSAGRKTSQATGAVKRVDGRDVTKGIDNPLLPTEGKVGTFKELAKQGTAFDNITPHHMPSAAKMKQAGVKRSDGVSMNMEQPHPGVGGRHRETYTYGLSGNKLEEYLNLSYRDALTHDILDARRIYIKQGVYTPEIRAGLLNAIRKNRELYPELFNK</sequence>
<proteinExistence type="predicted"/>
<accession>A0ABS5MJ30</accession>
<evidence type="ECO:0000313" key="2">
    <source>
        <dbReference type="Proteomes" id="UP000681870"/>
    </source>
</evidence>
<comment type="caution">
    <text evidence="1">The sequence shown here is derived from an EMBL/GenBank/DDBJ whole genome shotgun (WGS) entry which is preliminary data.</text>
</comment>
<gene>
    <name evidence="1" type="ORF">KGF86_19035</name>
</gene>
<name>A0ABS5MJ30_9BACI</name>
<keyword evidence="2" id="KW-1185">Reference proteome</keyword>
<organism evidence="1 2">
    <name type="scientific">Ornithinibacillus massiliensis</name>
    <dbReference type="NCBI Taxonomy" id="1944633"/>
    <lineage>
        <taxon>Bacteria</taxon>
        <taxon>Bacillati</taxon>
        <taxon>Bacillota</taxon>
        <taxon>Bacilli</taxon>
        <taxon>Bacillales</taxon>
        <taxon>Bacillaceae</taxon>
        <taxon>Ornithinibacillus</taxon>
    </lineage>
</organism>
<dbReference type="Proteomes" id="UP000681870">
    <property type="component" value="Unassembled WGS sequence"/>
</dbReference>
<reference evidence="1 2" key="1">
    <citation type="submission" date="2021-05" db="EMBL/GenBank/DDBJ databases">
        <title>Ornithinibacillus massiliensis sp. nov.</title>
        <authorList>
            <person name="Iwaza R."/>
            <person name="Lagier J.-C."/>
            <person name="Raoult D."/>
        </authorList>
    </citation>
    <scope>NUCLEOTIDE SEQUENCE [LARGE SCALE GENOMIC DNA]</scope>
    <source>
        <strain evidence="1 2">Marseille-P3601</strain>
    </source>
</reference>
<protein>
    <submittedName>
        <fullName evidence="1">Type VII secretion protein</fullName>
    </submittedName>
</protein>
<evidence type="ECO:0000313" key="1">
    <source>
        <dbReference type="EMBL" id="MBS3682290.1"/>
    </source>
</evidence>
<dbReference type="EMBL" id="JAGXBY010000011">
    <property type="protein sequence ID" value="MBS3682290.1"/>
    <property type="molecule type" value="Genomic_DNA"/>
</dbReference>